<dbReference type="InterPro" id="IPR050834">
    <property type="entry name" value="Glycosyltransf_2"/>
</dbReference>
<protein>
    <submittedName>
        <fullName evidence="4">Glycosyltransferase, GT2 family</fullName>
    </submittedName>
</protein>
<name>A0A1H3VUX6_9GAMM</name>
<dbReference type="GO" id="GO:0016740">
    <property type="term" value="F:transferase activity"/>
    <property type="evidence" value="ECO:0007669"/>
    <property type="project" value="UniProtKB-KW"/>
</dbReference>
<dbReference type="OrthoDB" id="9801954at2"/>
<dbReference type="CDD" id="cd06420">
    <property type="entry name" value="GT2_Chondriotin_Pol_N"/>
    <property type="match status" value="1"/>
</dbReference>
<keyword evidence="1 4" id="KW-0808">Transferase</keyword>
<dbReference type="SUPFAM" id="SSF53448">
    <property type="entry name" value="Nucleotide-diphospho-sugar transferases"/>
    <property type="match status" value="1"/>
</dbReference>
<dbReference type="InterPro" id="IPR029044">
    <property type="entry name" value="Nucleotide-diphossugar_trans"/>
</dbReference>
<organism evidence="4 5">
    <name type="scientific">Thiothrix caldifontis</name>
    <dbReference type="NCBI Taxonomy" id="525918"/>
    <lineage>
        <taxon>Bacteria</taxon>
        <taxon>Pseudomonadati</taxon>
        <taxon>Pseudomonadota</taxon>
        <taxon>Gammaproteobacteria</taxon>
        <taxon>Thiotrichales</taxon>
        <taxon>Thiotrichaceae</taxon>
        <taxon>Thiothrix</taxon>
    </lineage>
</organism>
<dbReference type="Proteomes" id="UP000199397">
    <property type="component" value="Unassembled WGS sequence"/>
</dbReference>
<evidence type="ECO:0000313" key="4">
    <source>
        <dbReference type="EMBL" id="SDZ78645.1"/>
    </source>
</evidence>
<dbReference type="RefSeq" id="WP_093064601.1">
    <property type="nucleotide sequence ID" value="NZ_FNQP01000001.1"/>
</dbReference>
<evidence type="ECO:0000259" key="3">
    <source>
        <dbReference type="Pfam" id="PF02709"/>
    </source>
</evidence>
<reference evidence="4 5" key="1">
    <citation type="submission" date="2016-10" db="EMBL/GenBank/DDBJ databases">
        <authorList>
            <person name="de Groot N.N."/>
        </authorList>
    </citation>
    <scope>NUCLEOTIDE SEQUENCE [LARGE SCALE GENOMIC DNA]</scope>
    <source>
        <strain evidence="4 5">DSM 21228</strain>
    </source>
</reference>
<evidence type="ECO:0000256" key="1">
    <source>
        <dbReference type="ARBA" id="ARBA00022679"/>
    </source>
</evidence>
<dbReference type="Pfam" id="PF00535">
    <property type="entry name" value="Glycos_transf_2"/>
    <property type="match status" value="1"/>
</dbReference>
<gene>
    <name evidence="4" type="ORF">SAMN05660964_00272</name>
</gene>
<dbReference type="InterPro" id="IPR001173">
    <property type="entry name" value="Glyco_trans_2-like"/>
</dbReference>
<proteinExistence type="predicted"/>
<evidence type="ECO:0000259" key="2">
    <source>
        <dbReference type="Pfam" id="PF00535"/>
    </source>
</evidence>
<keyword evidence="5" id="KW-1185">Reference proteome</keyword>
<accession>A0A1H3VUX6</accession>
<dbReference type="AlphaFoldDB" id="A0A1H3VUX6"/>
<dbReference type="STRING" id="525918.SAMN05660964_00272"/>
<evidence type="ECO:0000313" key="5">
    <source>
        <dbReference type="Proteomes" id="UP000199397"/>
    </source>
</evidence>
<dbReference type="PANTHER" id="PTHR43685">
    <property type="entry name" value="GLYCOSYLTRANSFERASE"/>
    <property type="match status" value="1"/>
</dbReference>
<dbReference type="EMBL" id="FNQP01000001">
    <property type="protein sequence ID" value="SDZ78645.1"/>
    <property type="molecule type" value="Genomic_DNA"/>
</dbReference>
<sequence length="271" mass="30732">MTVAVSLIISTYNRLDALKAVLDSVTRQQVYPLEVLVADDGSTQETAEYLKSVTLPCALLHIWQVDDGYRLATIRNRAAVQAQGDYLIFIDGDCVMRPDFIANHLRLAEARWFVAGHRLLLSEPFTQQVLQAEASLLTFPRLLQARLSGGLNRLLPLLSLPDGHWRRRKPTDWRLARGCNLGVWREDFIAVNGFEERFNGWGYEDSDFAIRLIRCGVHCKSGRFATGVFHLWHRENDRSRERTNHALLQASLVSSQTRAELGLSQYLAVDG</sequence>
<dbReference type="Gene3D" id="3.90.550.10">
    <property type="entry name" value="Spore Coat Polysaccharide Biosynthesis Protein SpsA, Chain A"/>
    <property type="match status" value="1"/>
</dbReference>
<dbReference type="PANTHER" id="PTHR43685:SF3">
    <property type="entry name" value="SLR2126 PROTEIN"/>
    <property type="match status" value="1"/>
</dbReference>
<feature type="domain" description="Galactosyltransferase C-terminal" evidence="3">
    <location>
        <begin position="173"/>
        <end position="224"/>
    </location>
</feature>
<dbReference type="InterPro" id="IPR027791">
    <property type="entry name" value="Galactosyl_T_C"/>
</dbReference>
<feature type="domain" description="Glycosyltransferase 2-like" evidence="2">
    <location>
        <begin position="6"/>
        <end position="123"/>
    </location>
</feature>
<dbReference type="Pfam" id="PF02709">
    <property type="entry name" value="Glyco_transf_7C"/>
    <property type="match status" value="1"/>
</dbReference>